<keyword evidence="1" id="KW-0004">4Fe-4S</keyword>
<keyword evidence="3" id="KW-0408">Iron</keyword>
<evidence type="ECO:0000256" key="4">
    <source>
        <dbReference type="ARBA" id="ARBA00023014"/>
    </source>
</evidence>
<feature type="domain" description="4Fe-4S ferredoxin-type" evidence="6">
    <location>
        <begin position="241"/>
        <end position="270"/>
    </location>
</feature>
<dbReference type="SUPFAM" id="SSF54862">
    <property type="entry name" value="4Fe-4S ferredoxins"/>
    <property type="match status" value="1"/>
</dbReference>
<protein>
    <submittedName>
        <fullName evidence="7">4Fe-4S dicluster domain-containing protein</fullName>
    </submittedName>
</protein>
<sequence length="346" mass="37366">MESAFARGDYRPQRGAAPSAASGLQDATDELHPGEVAPTDQELFEAALAAEEGTAVFACARIASKHVGDPGKFAEVPCLARMEESLLLAIAARGVQDIVFVDGNCATCKFRACNKGIDDTVESVNGLVEAMGATPRVRRASQFPACALVEDVDGLLGDARRDFFFHTKDRAKDAVAKSAEVLVFKSNNPQIASLRERMMVSAEGTLPQFDPERHPRALDALYELSQPDGPAEDEVFTRLFGSVSIDSSLCTSCNMCTVFCPTGALRKSDEVPDRDGEEEGGIGSYLEFSAADCVQCNLCADACLKKCLDVSPFVPTDDLFSFEPRLIWRPDPPKRKGVLSSVRRSK</sequence>
<feature type="domain" description="4Fe-4S ferredoxin-type" evidence="6">
    <location>
        <begin position="284"/>
        <end position="313"/>
    </location>
</feature>
<dbReference type="InterPro" id="IPR017896">
    <property type="entry name" value="4Fe4S_Fe-S-bd"/>
</dbReference>
<dbReference type="PANTHER" id="PTHR43687">
    <property type="entry name" value="ADENYLYLSULFATE REDUCTASE, BETA SUBUNIT"/>
    <property type="match status" value="1"/>
</dbReference>
<keyword evidence="4" id="KW-0411">Iron-sulfur</keyword>
<dbReference type="PROSITE" id="PS51379">
    <property type="entry name" value="4FE4S_FER_2"/>
    <property type="match status" value="2"/>
</dbReference>
<keyword evidence="2" id="KW-0479">Metal-binding</keyword>
<evidence type="ECO:0000256" key="1">
    <source>
        <dbReference type="ARBA" id="ARBA00022485"/>
    </source>
</evidence>
<evidence type="ECO:0000256" key="3">
    <source>
        <dbReference type="ARBA" id="ARBA00023004"/>
    </source>
</evidence>
<comment type="caution">
    <text evidence="7">The sequence shown here is derived from an EMBL/GenBank/DDBJ whole genome shotgun (WGS) entry which is preliminary data.</text>
</comment>
<evidence type="ECO:0000256" key="5">
    <source>
        <dbReference type="SAM" id="MobiDB-lite"/>
    </source>
</evidence>
<evidence type="ECO:0000259" key="6">
    <source>
        <dbReference type="PROSITE" id="PS51379"/>
    </source>
</evidence>
<dbReference type="InterPro" id="IPR017900">
    <property type="entry name" value="4Fe4S_Fe_S_CS"/>
</dbReference>
<dbReference type="PROSITE" id="PS00198">
    <property type="entry name" value="4FE4S_FER_1"/>
    <property type="match status" value="1"/>
</dbReference>
<dbReference type="Pfam" id="PF12838">
    <property type="entry name" value="Fer4_7"/>
    <property type="match status" value="1"/>
</dbReference>
<organism evidence="7">
    <name type="scientific">Muribaculaceae bacterium Z82</name>
    <dbReference type="NCBI Taxonomy" id="2304548"/>
    <lineage>
        <taxon>Bacteria</taxon>
        <taxon>Pseudomonadati</taxon>
        <taxon>Bacteroidota</taxon>
        <taxon>Bacteroidia</taxon>
        <taxon>Bacteroidales</taxon>
        <taxon>Muribaculaceae</taxon>
    </lineage>
</organism>
<evidence type="ECO:0000313" key="7">
    <source>
        <dbReference type="EMBL" id="NBI35135.1"/>
    </source>
</evidence>
<dbReference type="InterPro" id="IPR050572">
    <property type="entry name" value="Fe-S_Ferredoxin"/>
</dbReference>
<dbReference type="GO" id="GO:0051539">
    <property type="term" value="F:4 iron, 4 sulfur cluster binding"/>
    <property type="evidence" value="ECO:0007669"/>
    <property type="project" value="UniProtKB-KW"/>
</dbReference>
<dbReference type="GO" id="GO:0046872">
    <property type="term" value="F:metal ion binding"/>
    <property type="evidence" value="ECO:0007669"/>
    <property type="project" value="UniProtKB-KW"/>
</dbReference>
<dbReference type="Gene3D" id="3.30.70.20">
    <property type="match status" value="1"/>
</dbReference>
<reference evidence="7" key="1">
    <citation type="submission" date="2018-08" db="EMBL/GenBank/DDBJ databases">
        <title>Murine metabolic-syndrome-specific gut microbial biobank.</title>
        <authorList>
            <person name="Liu C."/>
        </authorList>
    </citation>
    <scope>NUCLEOTIDE SEQUENCE [LARGE SCALE GENOMIC DNA]</scope>
    <source>
        <strain evidence="7">Z82</strain>
    </source>
</reference>
<gene>
    <name evidence="7" type="ORF">D1639_08870</name>
</gene>
<evidence type="ECO:0000256" key="2">
    <source>
        <dbReference type="ARBA" id="ARBA00022723"/>
    </source>
</evidence>
<dbReference type="PANTHER" id="PTHR43687:SF4">
    <property type="entry name" value="BLR5484 PROTEIN"/>
    <property type="match status" value="1"/>
</dbReference>
<proteinExistence type="predicted"/>
<dbReference type="EMBL" id="QWKH01000078">
    <property type="protein sequence ID" value="NBI35135.1"/>
    <property type="molecule type" value="Genomic_DNA"/>
</dbReference>
<dbReference type="AlphaFoldDB" id="A0A7C9JRD7"/>
<accession>A0A7C9JRD7</accession>
<name>A0A7C9JRD7_9BACT</name>
<feature type="region of interest" description="Disordered" evidence="5">
    <location>
        <begin position="1"/>
        <end position="34"/>
    </location>
</feature>